<protein>
    <submittedName>
        <fullName evidence="1">Uncharacterized protein</fullName>
    </submittedName>
</protein>
<evidence type="ECO:0000313" key="2">
    <source>
        <dbReference type="Proteomes" id="UP000001260"/>
    </source>
</evidence>
<gene>
    <name evidence="1" type="ordered locus">CF0578</name>
</gene>
<keyword evidence="2" id="KW-1185">Reference proteome</keyword>
<evidence type="ECO:0000313" key="1">
    <source>
        <dbReference type="EMBL" id="BAE81350.1"/>
    </source>
</evidence>
<name>Q254D8_CHLFF</name>
<dbReference type="EMBL" id="AP006861">
    <property type="protein sequence ID" value="BAE81350.1"/>
    <property type="molecule type" value="Genomic_DNA"/>
</dbReference>
<dbReference type="STRING" id="264202.gene:10544403"/>
<sequence>MKFTIIPRLKHSPPTALSSKNQIFVVSIKAEQLPTTAKTASIMRTTEVMRINLVEGVNLHTPLCSGVIFRVFSEVGATIIGNL</sequence>
<organism evidence="1 2">
    <name type="scientific">Chlamydia felis (strain Fe/C-56)</name>
    <name type="common">Chlamydophila felis</name>
    <dbReference type="NCBI Taxonomy" id="264202"/>
    <lineage>
        <taxon>Bacteria</taxon>
        <taxon>Pseudomonadati</taxon>
        <taxon>Chlamydiota</taxon>
        <taxon>Chlamydiia</taxon>
        <taxon>Chlamydiales</taxon>
        <taxon>Chlamydiaceae</taxon>
        <taxon>Chlamydia/Chlamydophila group</taxon>
        <taxon>Chlamydia</taxon>
    </lineage>
</organism>
<dbReference type="AlphaFoldDB" id="Q254D8"/>
<dbReference type="Proteomes" id="UP000001260">
    <property type="component" value="Chromosome"/>
</dbReference>
<accession>Q254D8</accession>
<dbReference type="KEGG" id="cfe:BAE81350.1"/>
<proteinExistence type="predicted"/>
<reference evidence="1 2" key="1">
    <citation type="journal article" date="2006" name="DNA Res.">
        <title>Genome sequence of the cat pathogen, Chlamydophila felis.</title>
        <authorList>
            <person name="Azuma Y."/>
            <person name="Hirakawa H."/>
            <person name="Yamashita A."/>
            <person name="Cai Y."/>
            <person name="Rahman M.A."/>
            <person name="Suzuki H."/>
            <person name="Mitaku S."/>
            <person name="Toh H."/>
            <person name="Goto S."/>
            <person name="Murakami T."/>
            <person name="Sugi K."/>
            <person name="Hayashi H."/>
            <person name="Fukushi H."/>
            <person name="Hattori M."/>
            <person name="Kuhara S."/>
            <person name="Shirai M."/>
        </authorList>
    </citation>
    <scope>NUCLEOTIDE SEQUENCE [LARGE SCALE GENOMIC DNA]</scope>
    <source>
        <strain evidence="1 2">Fe/C-56</strain>
    </source>
</reference>
<dbReference type="HOGENOM" id="CLU_2536473_0_0_0"/>